<dbReference type="EMBL" id="CP136897">
    <property type="protein sequence ID" value="WOL16820.1"/>
    <property type="molecule type" value="Genomic_DNA"/>
</dbReference>
<evidence type="ECO:0000256" key="1">
    <source>
        <dbReference type="SAM" id="MobiDB-lite"/>
    </source>
</evidence>
<sequence length="193" mass="21612">MWSQYSTIRRAWRTWCRWTRRATTNATPPTPPPTTAKAEAQPHRRYYFICSREYCYGPPNGNSDTVALVVVIVPISIAQALELAKPHQEHSLVQIKRALLDSRRRPFPAASLSSSSSLESLKSNIGISMAAASPCRYSEPRQSEQVELESIHVSMQPRWKAWPQADGSRSSSSSSNSQRQTTHSNGSLEPTRS</sequence>
<name>A0AAQ3KY86_9LILI</name>
<feature type="compositionally biased region" description="Low complexity" evidence="1">
    <location>
        <begin position="168"/>
        <end position="185"/>
    </location>
</feature>
<evidence type="ECO:0000313" key="2">
    <source>
        <dbReference type="EMBL" id="WOL16820.1"/>
    </source>
</evidence>
<accession>A0AAQ3KY86</accession>
<dbReference type="Proteomes" id="UP001327560">
    <property type="component" value="Chromosome 8"/>
</dbReference>
<reference evidence="2 3" key="1">
    <citation type="submission" date="2023-10" db="EMBL/GenBank/DDBJ databases">
        <title>Chromosome-scale genome assembly provides insights into flower coloration mechanisms of Canna indica.</title>
        <authorList>
            <person name="Li C."/>
        </authorList>
    </citation>
    <scope>NUCLEOTIDE SEQUENCE [LARGE SCALE GENOMIC DNA]</scope>
    <source>
        <tissue evidence="2">Flower</tissue>
    </source>
</reference>
<evidence type="ECO:0000313" key="3">
    <source>
        <dbReference type="Proteomes" id="UP001327560"/>
    </source>
</evidence>
<gene>
    <name evidence="2" type="ORF">Cni_G25608</name>
</gene>
<proteinExistence type="predicted"/>
<protein>
    <submittedName>
        <fullName evidence="2">Uncharacterized protein</fullName>
    </submittedName>
</protein>
<organism evidence="2 3">
    <name type="scientific">Canna indica</name>
    <name type="common">Indian-shot</name>
    <dbReference type="NCBI Taxonomy" id="4628"/>
    <lineage>
        <taxon>Eukaryota</taxon>
        <taxon>Viridiplantae</taxon>
        <taxon>Streptophyta</taxon>
        <taxon>Embryophyta</taxon>
        <taxon>Tracheophyta</taxon>
        <taxon>Spermatophyta</taxon>
        <taxon>Magnoliopsida</taxon>
        <taxon>Liliopsida</taxon>
        <taxon>Zingiberales</taxon>
        <taxon>Cannaceae</taxon>
        <taxon>Canna</taxon>
    </lineage>
</organism>
<feature type="region of interest" description="Disordered" evidence="1">
    <location>
        <begin position="158"/>
        <end position="193"/>
    </location>
</feature>
<dbReference type="AlphaFoldDB" id="A0AAQ3KY86"/>
<keyword evidence="3" id="KW-1185">Reference proteome</keyword>